<dbReference type="RefSeq" id="WP_062537516.1">
    <property type="nucleotide sequence ID" value="NZ_DF970239.1"/>
</dbReference>
<dbReference type="STRING" id="1475481.GCA_000953855_02318"/>
<name>A0A0K8QQF9_9GAMM</name>
<reference evidence="1" key="1">
    <citation type="submission" date="2015-03" db="EMBL/GenBank/DDBJ databases">
        <title>Draft genome sequence of Mizugakiibacter sediminis skMP5.</title>
        <authorList>
            <person name="Watanabe T."/>
            <person name="Kojima H."/>
            <person name="Fukui M."/>
        </authorList>
    </citation>
    <scope>NUCLEOTIDE SEQUENCE</scope>
    <source>
        <strain evidence="1">SkMP5</strain>
    </source>
</reference>
<gene>
    <name evidence="1" type="ORF">MBSD_0629</name>
    <name evidence="2" type="ORF">MBSD_n2272</name>
</gene>
<proteinExistence type="predicted"/>
<dbReference type="EMBL" id="DF970239">
    <property type="protein sequence ID" value="GAP66956.1"/>
    <property type="molecule type" value="Genomic_DNA"/>
</dbReference>
<dbReference type="InterPro" id="IPR010982">
    <property type="entry name" value="Lambda_DNA-bd_dom_sf"/>
</dbReference>
<protein>
    <submittedName>
        <fullName evidence="2">Uncharacterized protein</fullName>
    </submittedName>
</protein>
<evidence type="ECO:0000313" key="1">
    <source>
        <dbReference type="EMBL" id="GAN44109.1"/>
    </source>
</evidence>
<dbReference type="NCBIfam" id="NF040522">
    <property type="entry name" value="VC1465_fam"/>
    <property type="match status" value="1"/>
</dbReference>
<accession>A0A0K8QQF9</accession>
<evidence type="ECO:0000313" key="3">
    <source>
        <dbReference type="Proteomes" id="UP000253740"/>
    </source>
</evidence>
<dbReference type="EMBL" id="DF952378">
    <property type="protein sequence ID" value="GAN44109.1"/>
    <property type="molecule type" value="Genomic_DNA"/>
</dbReference>
<keyword evidence="3" id="KW-1185">Reference proteome</keyword>
<dbReference type="Proteomes" id="UP000253740">
    <property type="component" value="Unassembled WGS sequence"/>
</dbReference>
<sequence length="111" mass="12703">MWLVSAEGFRELRLSCLLSRRTAAAFLGVSVDTVRRWDRGRQRVPWAAVRLLRLKRLGDLGALAPAWDGWRIDGDALWSPEGFAYRVGEVAWWGLLVAQARAFRERHDGVR</sequence>
<evidence type="ECO:0000313" key="2">
    <source>
        <dbReference type="EMBL" id="GAP66956.1"/>
    </source>
</evidence>
<dbReference type="Gene3D" id="1.10.260.40">
    <property type="entry name" value="lambda repressor-like DNA-binding domains"/>
    <property type="match status" value="1"/>
</dbReference>
<dbReference type="Pfam" id="PF12375">
    <property type="entry name" value="DUF3653"/>
    <property type="match status" value="1"/>
</dbReference>
<reference evidence="2" key="2">
    <citation type="submission" date="2015-08" db="EMBL/GenBank/DDBJ databases">
        <title>Complete DNA Sequence of Pseudomonas syringae pv. actinidiae, the Causal Agent of Kiwifruit Canker Disease.</title>
        <authorList>
            <person name="Rikkerink E.H.A."/>
            <person name="Fineran P.C."/>
        </authorList>
    </citation>
    <scope>NUCLEOTIDE SEQUENCE</scope>
    <source>
        <strain evidence="2">SkMP5</strain>
    </source>
</reference>
<organism evidence="2">
    <name type="scientific">Mizugakiibacter sediminis</name>
    <dbReference type="NCBI Taxonomy" id="1475481"/>
    <lineage>
        <taxon>Bacteria</taxon>
        <taxon>Pseudomonadati</taxon>
        <taxon>Pseudomonadota</taxon>
        <taxon>Gammaproteobacteria</taxon>
        <taxon>Lysobacterales</taxon>
        <taxon>Rhodanobacteraceae</taxon>
        <taxon>Mizugakiibacter</taxon>
    </lineage>
</organism>
<dbReference type="GO" id="GO:0003677">
    <property type="term" value="F:DNA binding"/>
    <property type="evidence" value="ECO:0007669"/>
    <property type="project" value="InterPro"/>
</dbReference>
<dbReference type="AlphaFoldDB" id="A0A0K8QQF9"/>
<dbReference type="HOGENOM" id="CLU_2155475_0_0_6"/>
<dbReference type="InterPro" id="IPR021077">
    <property type="entry name" value="Phage_phi-Lf_Orf112"/>
</dbReference>